<feature type="domain" description="ABC transmembrane type-1" evidence="9">
    <location>
        <begin position="59"/>
        <end position="246"/>
    </location>
</feature>
<evidence type="ECO:0000259" key="9">
    <source>
        <dbReference type="PROSITE" id="PS50928"/>
    </source>
</evidence>
<evidence type="ECO:0000256" key="1">
    <source>
        <dbReference type="ARBA" id="ARBA00004651"/>
    </source>
</evidence>
<proteinExistence type="inferred from homology"/>
<evidence type="ECO:0000256" key="5">
    <source>
        <dbReference type="ARBA" id="ARBA00022692"/>
    </source>
</evidence>
<dbReference type="STRING" id="887144.BJF91_14285"/>
<feature type="transmembrane region" description="Helical" evidence="8">
    <location>
        <begin position="59"/>
        <end position="83"/>
    </location>
</feature>
<keyword evidence="3 8" id="KW-0813">Transport</keyword>
<dbReference type="EMBL" id="MKIN01000021">
    <property type="protein sequence ID" value="OLP50454.1"/>
    <property type="molecule type" value="Genomic_DNA"/>
</dbReference>
<feature type="transmembrane region" description="Helical" evidence="8">
    <location>
        <begin position="95"/>
        <end position="121"/>
    </location>
</feature>
<dbReference type="Proteomes" id="UP000544107">
    <property type="component" value="Unassembled WGS sequence"/>
</dbReference>
<dbReference type="InterPro" id="IPR051789">
    <property type="entry name" value="Bact_Polyamine_Transport"/>
</dbReference>
<dbReference type="PANTHER" id="PTHR43848">
    <property type="entry name" value="PUTRESCINE TRANSPORT SYSTEM PERMEASE PROTEIN POTI"/>
    <property type="match status" value="1"/>
</dbReference>
<keyword evidence="7 8" id="KW-0472">Membrane</keyword>
<organism evidence="11 12">
    <name type="scientific">Allorhizobium taibaishanense</name>
    <dbReference type="NCBI Taxonomy" id="887144"/>
    <lineage>
        <taxon>Bacteria</taxon>
        <taxon>Pseudomonadati</taxon>
        <taxon>Pseudomonadota</taxon>
        <taxon>Alphaproteobacteria</taxon>
        <taxon>Hyphomicrobiales</taxon>
        <taxon>Rhizobiaceae</taxon>
        <taxon>Rhizobium/Agrobacterium group</taxon>
        <taxon>Allorhizobium</taxon>
    </lineage>
</organism>
<evidence type="ECO:0000313" key="12">
    <source>
        <dbReference type="Proteomes" id="UP000185598"/>
    </source>
</evidence>
<evidence type="ECO:0000256" key="6">
    <source>
        <dbReference type="ARBA" id="ARBA00022989"/>
    </source>
</evidence>
<dbReference type="InterPro" id="IPR035906">
    <property type="entry name" value="MetI-like_sf"/>
</dbReference>
<dbReference type="RefSeq" id="WP_075614346.1">
    <property type="nucleotide sequence ID" value="NZ_JACIED010000003.1"/>
</dbReference>
<keyword evidence="6 8" id="KW-1133">Transmembrane helix</keyword>
<keyword evidence="5 8" id="KW-0812">Transmembrane</keyword>
<comment type="similarity">
    <text evidence="2">Belongs to the binding-protein-dependent transport system permease family. CysTW subfamily.</text>
</comment>
<evidence type="ECO:0000313" key="10">
    <source>
        <dbReference type="EMBL" id="MBB4008364.1"/>
    </source>
</evidence>
<evidence type="ECO:0000313" key="11">
    <source>
        <dbReference type="EMBL" id="OLP50454.1"/>
    </source>
</evidence>
<reference evidence="11 12" key="1">
    <citation type="submission" date="2016-09" db="EMBL/GenBank/DDBJ databases">
        <title>Rhizobium oryziradicis sp. nov., isolated from the root of rice.</title>
        <authorList>
            <person name="Zhao J."/>
            <person name="Zhang X."/>
        </authorList>
    </citation>
    <scope>NUCLEOTIDE SEQUENCE [LARGE SCALE GENOMIC DNA]</scope>
    <source>
        <strain evidence="11 12">14971</strain>
    </source>
</reference>
<name>A0A1Q9A7A3_9HYPH</name>
<sequence>MTKSAKLTLGLAVGFFYLPIAVLTLFSFNASKLMAFPLSGFTLSWYEDLFGNAAFLGGFVTSFLVSQPVGIFAALIGLCAALALTSPRLAWRSGLIMLIVLPFLVPKTVLSIAQAMLMNWLGFGRGAVALIAAQTLVAIPFATTIIAATVIRLDRRLEEAARDLGATPWQSFRRIVLPQLQGAIGAAYSIGVILSLADLTISMFMAGRTQPLSLIVASEFRRELKPDLNAMQVVVLLLTAVIVIASEAYRRRRMVLRNRISGQTLGLTKGI</sequence>
<dbReference type="InterPro" id="IPR000515">
    <property type="entry name" value="MetI-like"/>
</dbReference>
<feature type="transmembrane region" description="Helical" evidence="8">
    <location>
        <begin position="230"/>
        <end position="249"/>
    </location>
</feature>
<dbReference type="CDD" id="cd06261">
    <property type="entry name" value="TM_PBP2"/>
    <property type="match status" value="1"/>
</dbReference>
<keyword evidence="4" id="KW-1003">Cell membrane</keyword>
<dbReference type="SUPFAM" id="SSF161098">
    <property type="entry name" value="MetI-like"/>
    <property type="match status" value="1"/>
</dbReference>
<feature type="transmembrane region" description="Helical" evidence="8">
    <location>
        <begin position="183"/>
        <end position="206"/>
    </location>
</feature>
<dbReference type="GO" id="GO:0005886">
    <property type="term" value="C:plasma membrane"/>
    <property type="evidence" value="ECO:0007669"/>
    <property type="project" value="UniProtKB-SubCell"/>
</dbReference>
<gene>
    <name evidence="11" type="ORF">BJF91_14285</name>
    <name evidence="10" type="ORF">GGQ71_002644</name>
</gene>
<evidence type="ECO:0000256" key="3">
    <source>
        <dbReference type="ARBA" id="ARBA00022448"/>
    </source>
</evidence>
<comment type="caution">
    <text evidence="11">The sequence shown here is derived from an EMBL/GenBank/DDBJ whole genome shotgun (WGS) entry which is preliminary data.</text>
</comment>
<accession>A0A1Q9A7A3</accession>
<dbReference type="Proteomes" id="UP000185598">
    <property type="component" value="Unassembled WGS sequence"/>
</dbReference>
<dbReference type="OrthoDB" id="9815533at2"/>
<reference evidence="10 13" key="2">
    <citation type="submission" date="2020-08" db="EMBL/GenBank/DDBJ databases">
        <title>Genomic Encyclopedia of Type Strains, Phase IV (KMG-IV): sequencing the most valuable type-strain genomes for metagenomic binning, comparative biology and taxonomic classification.</title>
        <authorList>
            <person name="Goeker M."/>
        </authorList>
    </citation>
    <scope>NUCLEOTIDE SEQUENCE [LARGE SCALE GENOMIC DNA]</scope>
    <source>
        <strain evidence="10 13">DSM 100021</strain>
    </source>
</reference>
<dbReference type="EMBL" id="JACIED010000003">
    <property type="protein sequence ID" value="MBB4008364.1"/>
    <property type="molecule type" value="Genomic_DNA"/>
</dbReference>
<dbReference type="Pfam" id="PF00528">
    <property type="entry name" value="BPD_transp_1"/>
    <property type="match status" value="1"/>
</dbReference>
<comment type="subcellular location">
    <subcellularLocation>
        <location evidence="1 8">Cell membrane</location>
        <topology evidence="1 8">Multi-pass membrane protein</topology>
    </subcellularLocation>
</comment>
<keyword evidence="12" id="KW-1185">Reference proteome</keyword>
<evidence type="ECO:0000256" key="7">
    <source>
        <dbReference type="ARBA" id="ARBA00023136"/>
    </source>
</evidence>
<evidence type="ECO:0000256" key="8">
    <source>
        <dbReference type="RuleBase" id="RU363032"/>
    </source>
</evidence>
<dbReference type="GO" id="GO:0055085">
    <property type="term" value="P:transmembrane transport"/>
    <property type="evidence" value="ECO:0007669"/>
    <property type="project" value="InterPro"/>
</dbReference>
<evidence type="ECO:0000256" key="4">
    <source>
        <dbReference type="ARBA" id="ARBA00022475"/>
    </source>
</evidence>
<dbReference type="PROSITE" id="PS50928">
    <property type="entry name" value="ABC_TM1"/>
    <property type="match status" value="1"/>
</dbReference>
<evidence type="ECO:0000256" key="2">
    <source>
        <dbReference type="ARBA" id="ARBA00007069"/>
    </source>
</evidence>
<evidence type="ECO:0000313" key="13">
    <source>
        <dbReference type="Proteomes" id="UP000544107"/>
    </source>
</evidence>
<protein>
    <submittedName>
        <fullName evidence="11">ABC transporter</fullName>
    </submittedName>
    <submittedName>
        <fullName evidence="10">Spermidine/putrescine transport system permease protein</fullName>
    </submittedName>
</protein>
<dbReference type="PANTHER" id="PTHR43848:SF2">
    <property type="entry name" value="PUTRESCINE TRANSPORT SYSTEM PERMEASE PROTEIN POTI"/>
    <property type="match status" value="1"/>
</dbReference>
<feature type="transmembrane region" description="Helical" evidence="8">
    <location>
        <begin position="127"/>
        <end position="151"/>
    </location>
</feature>
<dbReference type="AlphaFoldDB" id="A0A1Q9A7A3"/>
<dbReference type="Gene3D" id="1.10.3720.10">
    <property type="entry name" value="MetI-like"/>
    <property type="match status" value="1"/>
</dbReference>